<comment type="caution">
    <text evidence="1">The sequence shown here is derived from an EMBL/GenBank/DDBJ whole genome shotgun (WGS) entry which is preliminary data.</text>
</comment>
<name>A0A2T0LK34_9ACTN</name>
<dbReference type="Proteomes" id="UP000238312">
    <property type="component" value="Unassembled WGS sequence"/>
</dbReference>
<gene>
    <name evidence="1" type="ORF">B0I32_1592</name>
</gene>
<proteinExistence type="predicted"/>
<dbReference type="AlphaFoldDB" id="A0A2T0LK34"/>
<protein>
    <submittedName>
        <fullName evidence="1">Uncharacterized protein</fullName>
    </submittedName>
</protein>
<reference evidence="1 2" key="1">
    <citation type="submission" date="2018-03" db="EMBL/GenBank/DDBJ databases">
        <title>Genomic Encyclopedia of Type Strains, Phase III (KMG-III): the genomes of soil and plant-associated and newly described type strains.</title>
        <authorList>
            <person name="Whitman W."/>
        </authorList>
    </citation>
    <scope>NUCLEOTIDE SEQUENCE [LARGE SCALE GENOMIC DNA]</scope>
    <source>
        <strain evidence="1 2">CGMCC 4.7104</strain>
    </source>
</reference>
<sequence length="78" mass="8194">MAAPSARKTLCPGRALVLSGIYLSYSTDALGCAPAQRLPGDLTGRISARLHATCRADAAARRPRWPCTSTTLAPTSPR</sequence>
<dbReference type="EMBL" id="PVNG01000059">
    <property type="protein sequence ID" value="PRX43156.1"/>
    <property type="molecule type" value="Genomic_DNA"/>
</dbReference>
<dbReference type="RefSeq" id="WP_181308932.1">
    <property type="nucleotide sequence ID" value="NZ_JBFAIL010000063.1"/>
</dbReference>
<keyword evidence="2" id="KW-1185">Reference proteome</keyword>
<accession>A0A2T0LK34</accession>
<organism evidence="1 2">
    <name type="scientific">Nonomuraea fuscirosea</name>
    <dbReference type="NCBI Taxonomy" id="1291556"/>
    <lineage>
        <taxon>Bacteria</taxon>
        <taxon>Bacillati</taxon>
        <taxon>Actinomycetota</taxon>
        <taxon>Actinomycetes</taxon>
        <taxon>Streptosporangiales</taxon>
        <taxon>Streptosporangiaceae</taxon>
        <taxon>Nonomuraea</taxon>
    </lineage>
</organism>
<evidence type="ECO:0000313" key="2">
    <source>
        <dbReference type="Proteomes" id="UP000238312"/>
    </source>
</evidence>
<evidence type="ECO:0000313" key="1">
    <source>
        <dbReference type="EMBL" id="PRX43156.1"/>
    </source>
</evidence>